<keyword evidence="2" id="KW-1185">Reference proteome</keyword>
<protein>
    <submittedName>
        <fullName evidence="1">Uncharacterized protein</fullName>
    </submittedName>
</protein>
<accession>A0ACC5X3D0</accession>
<reference evidence="1 2" key="1">
    <citation type="journal article" date="2022" name="bioRxiv">
        <title>An ancient truncated duplication of the anti-Mullerian hormone receptor type 2 gene is a potential conserved master sex determinant in the Pangasiidae catfish family.</title>
        <authorList>
            <person name="Wen M."/>
            <person name="Pan Q."/>
            <person name="Jouanno E."/>
            <person name="Montfort J."/>
            <person name="Zahm M."/>
            <person name="Cabau C."/>
            <person name="Klopp C."/>
            <person name="Iampietro C."/>
            <person name="Roques C."/>
            <person name="Bouchez O."/>
            <person name="Castinel A."/>
            <person name="Donnadieu C."/>
            <person name="Parrinello H."/>
            <person name="Poncet C."/>
            <person name="Belmonte E."/>
            <person name="Gautier V."/>
            <person name="Avarre J.-C."/>
            <person name="Dugue R."/>
            <person name="Gustiano R."/>
            <person name="Ha T.T.T."/>
            <person name="Campet M."/>
            <person name="Sriphairoj K."/>
            <person name="Ribolli J."/>
            <person name="de Almeida F.L."/>
            <person name="Desvignes T."/>
            <person name="Postlethwait J.H."/>
            <person name="Bucao C.F."/>
            <person name="Robinson-Rechavi M."/>
            <person name="Bobe J."/>
            <person name="Herpin A."/>
            <person name="Guiguen Y."/>
        </authorList>
    </citation>
    <scope>NUCLEOTIDE SEQUENCE [LARGE SCALE GENOMIC DNA]</scope>
    <source>
        <strain evidence="1">YG-Dec2019</strain>
    </source>
</reference>
<comment type="caution">
    <text evidence="1">The sequence shown here is derived from an EMBL/GenBank/DDBJ whole genome shotgun (WGS) entry which is preliminary data.</text>
</comment>
<evidence type="ECO:0000313" key="1">
    <source>
        <dbReference type="EMBL" id="MCI4385784.1"/>
    </source>
</evidence>
<name>A0ACC5X3D0_PANGG</name>
<dbReference type="Proteomes" id="UP000829447">
    <property type="component" value="Linkage Group LG14"/>
</dbReference>
<feature type="non-terminal residue" evidence="1">
    <location>
        <position position="258"/>
    </location>
</feature>
<evidence type="ECO:0000313" key="2">
    <source>
        <dbReference type="Proteomes" id="UP000829447"/>
    </source>
</evidence>
<gene>
    <name evidence="1" type="ORF">PGIGA_G00054690</name>
</gene>
<dbReference type="EMBL" id="CM040467">
    <property type="protein sequence ID" value="MCI4385784.1"/>
    <property type="molecule type" value="Genomic_DNA"/>
</dbReference>
<organism evidence="1 2">
    <name type="scientific">Pangasianodon gigas</name>
    <name type="common">Mekong giant catfish</name>
    <name type="synonym">Pangasius gigas</name>
    <dbReference type="NCBI Taxonomy" id="30993"/>
    <lineage>
        <taxon>Eukaryota</taxon>
        <taxon>Metazoa</taxon>
        <taxon>Chordata</taxon>
        <taxon>Craniata</taxon>
        <taxon>Vertebrata</taxon>
        <taxon>Euteleostomi</taxon>
        <taxon>Actinopterygii</taxon>
        <taxon>Neopterygii</taxon>
        <taxon>Teleostei</taxon>
        <taxon>Ostariophysi</taxon>
        <taxon>Siluriformes</taxon>
        <taxon>Pangasiidae</taxon>
        <taxon>Pangasianodon</taxon>
    </lineage>
</organism>
<proteinExistence type="predicted"/>
<sequence>MDSNFIPLEQRYTTVILEDNNRNRIGQWTNVSSTGLILQLSHELNAEAPQGYYSLSASIENRLISHYFKVQKYVLPKFEITVKTPEEHSIGEEELKLEVCGKYTYGQPVPGAALVQVCRKFKQNYLHREEAPMIAPCLVETVEMSQTGCAFLILNVSTFMNSEFENNFENRLNATVTLTEEGTEFSMVKSVIITLTYEIGKVELVDLPKNFEREKVIEGRIKVTTFSGRPIPNKKVYLLEGERWSPKLLLNLTTDSNG</sequence>